<accession>A0A1H3EK71</accession>
<organism evidence="1 2">
    <name type="scientific">Halobellus clavatus</name>
    <dbReference type="NCBI Taxonomy" id="660517"/>
    <lineage>
        <taxon>Archaea</taxon>
        <taxon>Methanobacteriati</taxon>
        <taxon>Methanobacteriota</taxon>
        <taxon>Stenosarchaea group</taxon>
        <taxon>Halobacteria</taxon>
        <taxon>Halobacteriales</taxon>
        <taxon>Haloferacaceae</taxon>
        <taxon>Halobellus</taxon>
    </lineage>
</organism>
<evidence type="ECO:0000313" key="1">
    <source>
        <dbReference type="EMBL" id="SDX78995.1"/>
    </source>
</evidence>
<sequence>MDRISALRNVEEALSDFEAGDADLAATEQRVLTVLRTYATDFDGEEGLQAYQASGAGRAHGLVVVAESEAEARERIADLLDEEPASIAADISPV</sequence>
<evidence type="ECO:0000313" key="2">
    <source>
        <dbReference type="Proteomes" id="UP000199170"/>
    </source>
</evidence>
<keyword evidence="2" id="KW-1185">Reference proteome</keyword>
<dbReference type="EMBL" id="FNPB01000002">
    <property type="protein sequence ID" value="SDX78995.1"/>
    <property type="molecule type" value="Genomic_DNA"/>
</dbReference>
<protein>
    <submittedName>
        <fullName evidence="1">Uncharacterized protein</fullName>
    </submittedName>
</protein>
<dbReference type="Pfam" id="PF25252">
    <property type="entry name" value="DUF7854"/>
    <property type="match status" value="1"/>
</dbReference>
<dbReference type="OrthoDB" id="226203at2157"/>
<gene>
    <name evidence="1" type="ORF">SAMN04487946_102333</name>
</gene>
<name>A0A1H3EK71_9EURY</name>
<dbReference type="InterPro" id="IPR057176">
    <property type="entry name" value="DUF7854"/>
</dbReference>
<dbReference type="Proteomes" id="UP000199170">
    <property type="component" value="Unassembled WGS sequence"/>
</dbReference>
<dbReference type="AlphaFoldDB" id="A0A1H3EK71"/>
<reference evidence="2" key="1">
    <citation type="submission" date="2016-10" db="EMBL/GenBank/DDBJ databases">
        <authorList>
            <person name="Varghese N."/>
            <person name="Submissions S."/>
        </authorList>
    </citation>
    <scope>NUCLEOTIDE SEQUENCE [LARGE SCALE GENOMIC DNA]</scope>
    <source>
        <strain evidence="2">CGMCC 1.10118</strain>
    </source>
</reference>
<proteinExistence type="predicted"/>
<dbReference type="STRING" id="660517.SAMN04487946_102333"/>
<dbReference type="RefSeq" id="WP_089765872.1">
    <property type="nucleotide sequence ID" value="NZ_FNPB01000002.1"/>
</dbReference>